<feature type="compositionally biased region" description="Pro residues" evidence="1">
    <location>
        <begin position="92"/>
        <end position="122"/>
    </location>
</feature>
<dbReference type="AlphaFoldDB" id="A0A811ZAY7"/>
<feature type="region of interest" description="Disordered" evidence="1">
    <location>
        <begin position="1"/>
        <end position="28"/>
    </location>
</feature>
<dbReference type="Proteomes" id="UP000645828">
    <property type="component" value="Unassembled WGS sequence"/>
</dbReference>
<gene>
    <name evidence="2" type="ORF">NYPRO_LOCUS18680</name>
</gene>
<keyword evidence="3" id="KW-1185">Reference proteome</keyword>
<protein>
    <submittedName>
        <fullName evidence="2">(raccoon dog) hypothetical protein</fullName>
    </submittedName>
</protein>
<organism evidence="2 3">
    <name type="scientific">Nyctereutes procyonoides</name>
    <name type="common">Raccoon dog</name>
    <name type="synonym">Canis procyonoides</name>
    <dbReference type="NCBI Taxonomy" id="34880"/>
    <lineage>
        <taxon>Eukaryota</taxon>
        <taxon>Metazoa</taxon>
        <taxon>Chordata</taxon>
        <taxon>Craniata</taxon>
        <taxon>Vertebrata</taxon>
        <taxon>Euteleostomi</taxon>
        <taxon>Mammalia</taxon>
        <taxon>Eutheria</taxon>
        <taxon>Laurasiatheria</taxon>
        <taxon>Carnivora</taxon>
        <taxon>Caniformia</taxon>
        <taxon>Canidae</taxon>
        <taxon>Nyctereutes</taxon>
    </lineage>
</organism>
<proteinExistence type="predicted"/>
<feature type="compositionally biased region" description="Low complexity" evidence="1">
    <location>
        <begin position="82"/>
        <end position="91"/>
    </location>
</feature>
<sequence length="268" mass="28009">MWHKRGAGSSDAGCPATQEHRVHGRAGAPCPALSRAFLTAARPRRCPPPGGGLPWRRCRARVPESPSPPSRCLTLFPDGHTDAAATPAAAGPAPPSVPPRAPSHPEPGFPRVPRPVSFPPETPSRNTDFPFFFFFFNCSGQSRPAASGAGGGRGAAVVGRGCGLCWAQPHPAPRGLRPATVSCTPVRGLCPPEPPEPGLPPSPWSTEARPCAGPMAWAGAPIARRPSPGRGAPACALDAEWPPRNPLGFCANSHMGHFFLNCDKIHVT</sequence>
<comment type="caution">
    <text evidence="2">The sequence shown here is derived from an EMBL/GenBank/DDBJ whole genome shotgun (WGS) entry which is preliminary data.</text>
</comment>
<evidence type="ECO:0000256" key="1">
    <source>
        <dbReference type="SAM" id="MobiDB-lite"/>
    </source>
</evidence>
<evidence type="ECO:0000313" key="3">
    <source>
        <dbReference type="Proteomes" id="UP000645828"/>
    </source>
</evidence>
<evidence type="ECO:0000313" key="2">
    <source>
        <dbReference type="EMBL" id="CAD7685887.1"/>
    </source>
</evidence>
<name>A0A811ZAY7_NYCPR</name>
<dbReference type="EMBL" id="CAJHUB010000760">
    <property type="protein sequence ID" value="CAD7685887.1"/>
    <property type="molecule type" value="Genomic_DNA"/>
</dbReference>
<reference evidence="2" key="1">
    <citation type="submission" date="2020-12" db="EMBL/GenBank/DDBJ databases">
        <authorList>
            <consortium name="Molecular Ecology Group"/>
        </authorList>
    </citation>
    <scope>NUCLEOTIDE SEQUENCE</scope>
    <source>
        <strain evidence="2">TBG_1078</strain>
    </source>
</reference>
<feature type="region of interest" description="Disordered" evidence="1">
    <location>
        <begin position="41"/>
        <end position="122"/>
    </location>
</feature>
<accession>A0A811ZAY7</accession>